<evidence type="ECO:0000313" key="1">
    <source>
        <dbReference type="EMBL" id="SDK97673.1"/>
    </source>
</evidence>
<gene>
    <name evidence="2" type="ORF">NCTC13028_00744</name>
    <name evidence="1" type="ORF">SAMN05216497_103167</name>
</gene>
<dbReference type="OrthoDB" id="1919493at2"/>
<evidence type="ECO:0000313" key="3">
    <source>
        <dbReference type="Proteomes" id="UP000198811"/>
    </source>
</evidence>
<reference evidence="1 3" key="1">
    <citation type="submission" date="2016-10" db="EMBL/GenBank/DDBJ databases">
        <authorList>
            <person name="Varghese N."/>
            <person name="Submissions S."/>
        </authorList>
    </citation>
    <scope>NUCLEOTIDE SEQUENCE [LARGE SCALE GENOMIC DNA]</scope>
    <source>
        <strain evidence="1 3">NLAE-zl-C224</strain>
    </source>
</reference>
<evidence type="ECO:0000313" key="2">
    <source>
        <dbReference type="EMBL" id="SQB33869.1"/>
    </source>
</evidence>
<dbReference type="Proteomes" id="UP000198811">
    <property type="component" value="Unassembled WGS sequence"/>
</dbReference>
<organism evidence="2 4">
    <name type="scientific">Clostridium cochlearium</name>
    <dbReference type="NCBI Taxonomy" id="1494"/>
    <lineage>
        <taxon>Bacteria</taxon>
        <taxon>Bacillati</taxon>
        <taxon>Bacillota</taxon>
        <taxon>Clostridia</taxon>
        <taxon>Eubacteriales</taxon>
        <taxon>Clostridiaceae</taxon>
        <taxon>Clostridium</taxon>
    </lineage>
</organism>
<evidence type="ECO:0000313" key="4">
    <source>
        <dbReference type="Proteomes" id="UP000250223"/>
    </source>
</evidence>
<reference evidence="2 4" key="2">
    <citation type="submission" date="2018-06" db="EMBL/GenBank/DDBJ databases">
        <authorList>
            <consortium name="Pathogen Informatics"/>
            <person name="Doyle S."/>
        </authorList>
    </citation>
    <scope>NUCLEOTIDE SEQUENCE [LARGE SCALE GENOMIC DNA]</scope>
    <source>
        <strain evidence="2 4">NCTC13028</strain>
    </source>
</reference>
<dbReference type="EMBL" id="UAWC01000002">
    <property type="protein sequence ID" value="SQB33869.1"/>
    <property type="molecule type" value="Genomic_DNA"/>
</dbReference>
<dbReference type="GeneID" id="70577640"/>
<dbReference type="EMBL" id="FNGL01000003">
    <property type="protein sequence ID" value="SDK97673.1"/>
    <property type="molecule type" value="Genomic_DNA"/>
</dbReference>
<proteinExistence type="predicted"/>
<sequence>MENVNKIVEDIKSGKANLELLDDRVTQNKKLDFVQQSGFEKLCEFGNDETFKALYKKEGKYYYAEREYCADNAQTGSCEMQYDKLYQVIL</sequence>
<dbReference type="AlphaFoldDB" id="A0A240AM05"/>
<keyword evidence="3" id="KW-1185">Reference proteome</keyword>
<dbReference type="RefSeq" id="WP_089863988.1">
    <property type="nucleotide sequence ID" value="NZ_CP173238.1"/>
</dbReference>
<protein>
    <submittedName>
        <fullName evidence="2">Uncharacterized protein</fullName>
    </submittedName>
</protein>
<dbReference type="Proteomes" id="UP000250223">
    <property type="component" value="Unassembled WGS sequence"/>
</dbReference>
<name>A0A240AM05_CLOCO</name>
<accession>A0A240AM05</accession>